<gene>
    <name evidence="2" type="ORF">KFK09_000851</name>
</gene>
<name>A0A8T3C9Q9_DENNO</name>
<dbReference type="EMBL" id="JAGYWB010000001">
    <property type="protein sequence ID" value="KAI0531298.1"/>
    <property type="molecule type" value="Genomic_DNA"/>
</dbReference>
<feature type="compositionally biased region" description="Polar residues" evidence="1">
    <location>
        <begin position="60"/>
        <end position="72"/>
    </location>
</feature>
<evidence type="ECO:0000313" key="2">
    <source>
        <dbReference type="EMBL" id="KAI0531298.1"/>
    </source>
</evidence>
<feature type="region of interest" description="Disordered" evidence="1">
    <location>
        <begin position="60"/>
        <end position="130"/>
    </location>
</feature>
<dbReference type="Proteomes" id="UP000829196">
    <property type="component" value="Unassembled WGS sequence"/>
</dbReference>
<organism evidence="2 3">
    <name type="scientific">Dendrobium nobile</name>
    <name type="common">Orchid</name>
    <dbReference type="NCBI Taxonomy" id="94219"/>
    <lineage>
        <taxon>Eukaryota</taxon>
        <taxon>Viridiplantae</taxon>
        <taxon>Streptophyta</taxon>
        <taxon>Embryophyta</taxon>
        <taxon>Tracheophyta</taxon>
        <taxon>Spermatophyta</taxon>
        <taxon>Magnoliopsida</taxon>
        <taxon>Liliopsida</taxon>
        <taxon>Asparagales</taxon>
        <taxon>Orchidaceae</taxon>
        <taxon>Epidendroideae</taxon>
        <taxon>Malaxideae</taxon>
        <taxon>Dendrobiinae</taxon>
        <taxon>Dendrobium</taxon>
    </lineage>
</organism>
<protein>
    <submittedName>
        <fullName evidence="2">Uncharacterized protein</fullName>
    </submittedName>
</protein>
<reference evidence="2" key="1">
    <citation type="journal article" date="2022" name="Front. Genet.">
        <title>Chromosome-Scale Assembly of the Dendrobium nobile Genome Provides Insights Into the Molecular Mechanism of the Biosynthesis of the Medicinal Active Ingredient of Dendrobium.</title>
        <authorList>
            <person name="Xu Q."/>
            <person name="Niu S.-C."/>
            <person name="Li K.-L."/>
            <person name="Zheng P.-J."/>
            <person name="Zhang X.-J."/>
            <person name="Jia Y."/>
            <person name="Liu Y."/>
            <person name="Niu Y.-X."/>
            <person name="Yu L.-H."/>
            <person name="Chen D.-F."/>
            <person name="Zhang G.-Q."/>
        </authorList>
    </citation>
    <scope>NUCLEOTIDE SEQUENCE</scope>
    <source>
        <tissue evidence="2">Leaf</tissue>
    </source>
</reference>
<comment type="caution">
    <text evidence="2">The sequence shown here is derived from an EMBL/GenBank/DDBJ whole genome shotgun (WGS) entry which is preliminary data.</text>
</comment>
<keyword evidence="3" id="KW-1185">Reference proteome</keyword>
<feature type="compositionally biased region" description="Basic residues" evidence="1">
    <location>
        <begin position="120"/>
        <end position="130"/>
    </location>
</feature>
<dbReference type="AlphaFoldDB" id="A0A8T3C9Q9"/>
<sequence>MCEGEGSFGFVRGERDEVRGVTMATIRVDAVGIVMVEVRVTKMVEPLEDVVELHEWAKSENSQTPLGTQQIHLSDDEPSQFTDVGADGSMPTKWSDMQVMEDSTGTTKKLLPSSGIGSGIKRKSKTSVID</sequence>
<evidence type="ECO:0000256" key="1">
    <source>
        <dbReference type="SAM" id="MobiDB-lite"/>
    </source>
</evidence>
<evidence type="ECO:0000313" key="3">
    <source>
        <dbReference type="Proteomes" id="UP000829196"/>
    </source>
</evidence>
<accession>A0A8T3C9Q9</accession>
<proteinExistence type="predicted"/>